<feature type="domain" description="BIG2" evidence="1">
    <location>
        <begin position="508"/>
        <end position="595"/>
    </location>
</feature>
<dbReference type="SUPFAM" id="SSF49373">
    <property type="entry name" value="Invasin/intimin cell-adhesion fragments"/>
    <property type="match status" value="1"/>
</dbReference>
<dbReference type="InterPro" id="IPR008964">
    <property type="entry name" value="Invasin/intimin_cell_adhesion"/>
</dbReference>
<evidence type="ECO:0000313" key="3">
    <source>
        <dbReference type="Proteomes" id="UP000441399"/>
    </source>
</evidence>
<feature type="domain" description="BIG2" evidence="1">
    <location>
        <begin position="687"/>
        <end position="770"/>
    </location>
</feature>
<name>A0A5S9PTP1_9GAMM</name>
<protein>
    <recommendedName>
        <fullName evidence="1">BIG2 domain-containing protein</fullName>
    </recommendedName>
</protein>
<dbReference type="EMBL" id="CACSIO010000012">
    <property type="protein sequence ID" value="CAA0107602.1"/>
    <property type="molecule type" value="Genomic_DNA"/>
</dbReference>
<dbReference type="Pfam" id="PF02368">
    <property type="entry name" value="Big_2"/>
    <property type="match status" value="1"/>
</dbReference>
<gene>
    <name evidence="2" type="ORF">OPDIPICF_01222</name>
</gene>
<accession>A0A5S9PTP1</accession>
<dbReference type="AlphaFoldDB" id="A0A5S9PTP1"/>
<dbReference type="Gene3D" id="2.60.40.1080">
    <property type="match status" value="6"/>
</dbReference>
<dbReference type="OrthoDB" id="6192638at2"/>
<proteinExistence type="predicted"/>
<reference evidence="2 3" key="1">
    <citation type="submission" date="2019-11" db="EMBL/GenBank/DDBJ databases">
        <authorList>
            <person name="Holert J."/>
        </authorList>
    </citation>
    <scope>NUCLEOTIDE SEQUENCE [LARGE SCALE GENOMIC DNA]</scope>
    <source>
        <strain evidence="2">SB11_3</strain>
    </source>
</reference>
<feature type="domain" description="BIG2" evidence="1">
    <location>
        <begin position="143"/>
        <end position="216"/>
    </location>
</feature>
<organism evidence="2 3">
    <name type="scientific">BD1-7 clade bacterium</name>
    <dbReference type="NCBI Taxonomy" id="2029982"/>
    <lineage>
        <taxon>Bacteria</taxon>
        <taxon>Pseudomonadati</taxon>
        <taxon>Pseudomonadota</taxon>
        <taxon>Gammaproteobacteria</taxon>
        <taxon>Cellvibrionales</taxon>
        <taxon>Spongiibacteraceae</taxon>
        <taxon>BD1-7 clade</taxon>
    </lineage>
</organism>
<feature type="domain" description="BIG2" evidence="1">
    <location>
        <begin position="417"/>
        <end position="503"/>
    </location>
</feature>
<evidence type="ECO:0000259" key="1">
    <source>
        <dbReference type="SMART" id="SM00635"/>
    </source>
</evidence>
<dbReference type="Proteomes" id="UP000441399">
    <property type="component" value="Unassembled WGS sequence"/>
</dbReference>
<feature type="domain" description="BIG2" evidence="1">
    <location>
        <begin position="601"/>
        <end position="682"/>
    </location>
</feature>
<sequence>MDTDTSTLEIPQKNTTRCQHSALKTWLLITLALLSVGCNQDTQTNSDINDGSSLAIEVIDDNLIIGERATPQVTLIRPSGERSDISNMAALQSGNTSVIKKQDDGELVAVDTGSAELHASYRGLSATVSVSVQPFVAKSLFIDTPQIHLLPADSTQVHTFAYLNNHTKKQISNVKWESENDDIATINNNGTVTAKSSGTARFQAHFAGYTAELVVDIPNDENLSGARLTLDSTTINLPQEGTMFVRSYLELKSGAVIDTTDITQWTAENTELLHFNTNGLRAQIIPDNVGTTEITAKVETGSHTFSTLQPVTISSEKLEDVVISSDVMNSDLGIQDIPPLPAGASTTLYATAYFDNGKTMDLTRAVQWQTDDNNTIQLVSDGEDVGTVVGLAPGTAKITASLNGKVAETDLLISNLDVKEIRIATETPTTMLMGLPWQYSAVAVFDDGTEADISQQAAWFSSHSDIASVNTFQENPGFVVPLRSGQTDIEIQFAGMSAKQTITVTDAYITSIELTPNDNLQLNPGEFTNIEAHANLSDESTLNITKAVNWRSSDSAIISVETVYNDHPGEVEAKASGNASISVFMNYIGSKNLPVTVAFGDVISVSISPSSAIIPLGSEFKFEAIAELKSGNKQDVSAKTEWLSDDPDTLQVLGEGMTKAINLGNTDIHANYHGFADSVGAQVTDAVVEKIEVSGTLELQVGGSENISDHLSAKAIFTDDSFIDLDDVQWSTSDPTSLPIIDGNIALGVAPSEIELSTTYNKVTGYTTITTKESSQPYVVIEKAEKLNNNESIVTFNKSISQDSMFVQWDHEPPRTTPLRTQSGRIEKVSGEDSRKFHMTVSPEILSGYIPDEGTRVHLLPNCSRRFIVKDVSLHEDGSNRVQFRMYTEDDSTWFPAGAINFNITWERDGKFYFGHVNSGWISAELYLQEGQPAPAEDSVILATFKEDKIGNLCQFLD</sequence>
<feature type="domain" description="BIG2" evidence="1">
    <location>
        <begin position="331"/>
        <end position="412"/>
    </location>
</feature>
<keyword evidence="3" id="KW-1185">Reference proteome</keyword>
<dbReference type="SMART" id="SM00635">
    <property type="entry name" value="BID_2"/>
    <property type="match status" value="6"/>
</dbReference>
<dbReference type="InterPro" id="IPR003343">
    <property type="entry name" value="Big_2"/>
</dbReference>
<evidence type="ECO:0000313" key="2">
    <source>
        <dbReference type="EMBL" id="CAA0107602.1"/>
    </source>
</evidence>